<proteinExistence type="inferred from homology"/>
<evidence type="ECO:0000256" key="2">
    <source>
        <dbReference type="ARBA" id="ARBA00009074"/>
    </source>
</evidence>
<dbReference type="Pfam" id="PF05055">
    <property type="entry name" value="DUF677"/>
    <property type="match status" value="1"/>
</dbReference>
<evidence type="ECO:0000313" key="9">
    <source>
        <dbReference type="RefSeq" id="XP_010447098.1"/>
    </source>
</evidence>
<reference evidence="9" key="2">
    <citation type="submission" date="2025-08" db="UniProtKB">
        <authorList>
            <consortium name="RefSeq"/>
        </authorList>
    </citation>
    <scope>IDENTIFICATION</scope>
    <source>
        <tissue evidence="9">Leaf</tissue>
    </source>
</reference>
<keyword evidence="3 7" id="KW-0812">Transmembrane</keyword>
<accession>A0ABM0UVU7</accession>
<evidence type="ECO:0000256" key="1">
    <source>
        <dbReference type="ARBA" id="ARBA00004370"/>
    </source>
</evidence>
<protein>
    <submittedName>
        <fullName evidence="9">UPF0496 protein At4g34320-like</fullName>
    </submittedName>
</protein>
<comment type="similarity">
    <text evidence="2">Belongs to the UPF0496 family.</text>
</comment>
<keyword evidence="8" id="KW-1185">Reference proteome</keyword>
<organism evidence="8 9">
    <name type="scientific">Camelina sativa</name>
    <name type="common">False flax</name>
    <name type="synonym">Myagrum sativum</name>
    <dbReference type="NCBI Taxonomy" id="90675"/>
    <lineage>
        <taxon>Eukaryota</taxon>
        <taxon>Viridiplantae</taxon>
        <taxon>Streptophyta</taxon>
        <taxon>Embryophyta</taxon>
        <taxon>Tracheophyta</taxon>
        <taxon>Spermatophyta</taxon>
        <taxon>Magnoliopsida</taxon>
        <taxon>eudicotyledons</taxon>
        <taxon>Gunneridae</taxon>
        <taxon>Pentapetalae</taxon>
        <taxon>rosids</taxon>
        <taxon>malvids</taxon>
        <taxon>Brassicales</taxon>
        <taxon>Brassicaceae</taxon>
        <taxon>Camelineae</taxon>
        <taxon>Camelina</taxon>
    </lineage>
</organism>
<dbReference type="PANTHER" id="PTHR31113">
    <property type="entry name" value="UPF0496 PROTEIN 3-RELATED"/>
    <property type="match status" value="1"/>
</dbReference>
<comment type="subcellular location">
    <subcellularLocation>
        <location evidence="1">Membrane</location>
    </subcellularLocation>
</comment>
<evidence type="ECO:0000256" key="6">
    <source>
        <dbReference type="SAM" id="Coils"/>
    </source>
</evidence>
<reference evidence="8" key="1">
    <citation type="journal article" date="2014" name="Nat. Commun.">
        <title>The emerging biofuel crop Camelina sativa retains a highly undifferentiated hexaploid genome structure.</title>
        <authorList>
            <person name="Kagale S."/>
            <person name="Koh C."/>
            <person name="Nixon J."/>
            <person name="Bollina V."/>
            <person name="Clarke W.E."/>
            <person name="Tuteja R."/>
            <person name="Spillane C."/>
            <person name="Robinson S.J."/>
            <person name="Links M.G."/>
            <person name="Clarke C."/>
            <person name="Higgins E.E."/>
            <person name="Huebert T."/>
            <person name="Sharpe A.G."/>
            <person name="Parkin I.A."/>
        </authorList>
    </citation>
    <scope>NUCLEOTIDE SEQUENCE [LARGE SCALE GENOMIC DNA]</scope>
    <source>
        <strain evidence="8">cv. DH55</strain>
    </source>
</reference>
<sequence length="361" mass="41492">MGNRTSKNSMKTSAKAYTRELRAYEAACKEDTEIQSFDTRMHARTSHVISTLAKDVEVRALSFDSLKEVTQFLLEMNLEVVKVILDCKKDIWKDKEMFELTKDYFETSLKTHEFYDALADSLQRVRSNHHLILGVLRQFEEESLVQGGNGYKTTLEKLKNFEDVQNPFGQDFFNMFQSVYTRQMLMLEKLQLRRKKSDKKLKHNCSSIIFVATYATVLICSVVAAAMSAPPVAPALAAPVPLGTMGKWIDLLWKNYEKALKGHKDVISSMQPGTYVAVKDLDDIRLLIQELDIEIRSIKKSDKYAVELKAVMIGVNAIKKILEVFEKNIEELETQVDLCSRDIRRARTVILQRIINHLNNW</sequence>
<name>A0ABM0UVU7_CAMSA</name>
<keyword evidence="6" id="KW-0175">Coiled coil</keyword>
<evidence type="ECO:0000313" key="8">
    <source>
        <dbReference type="Proteomes" id="UP000694864"/>
    </source>
</evidence>
<dbReference type="RefSeq" id="XP_010447098.1">
    <property type="nucleotide sequence ID" value="XM_010448796.2"/>
</dbReference>
<evidence type="ECO:0000256" key="7">
    <source>
        <dbReference type="SAM" id="Phobius"/>
    </source>
</evidence>
<keyword evidence="4 7" id="KW-1133">Transmembrane helix</keyword>
<dbReference type="Proteomes" id="UP000694864">
    <property type="component" value="Chromosome 12"/>
</dbReference>
<dbReference type="GeneID" id="104729794"/>
<dbReference type="InterPro" id="IPR007749">
    <property type="entry name" value="DUF677"/>
</dbReference>
<evidence type="ECO:0000256" key="5">
    <source>
        <dbReference type="ARBA" id="ARBA00023136"/>
    </source>
</evidence>
<dbReference type="PANTHER" id="PTHR31113:SF3">
    <property type="entry name" value="UPF0496 PROTEIN 1"/>
    <property type="match status" value="1"/>
</dbReference>
<feature type="transmembrane region" description="Helical" evidence="7">
    <location>
        <begin position="204"/>
        <end position="226"/>
    </location>
</feature>
<evidence type="ECO:0000256" key="4">
    <source>
        <dbReference type="ARBA" id="ARBA00022989"/>
    </source>
</evidence>
<evidence type="ECO:0000256" key="3">
    <source>
        <dbReference type="ARBA" id="ARBA00022692"/>
    </source>
</evidence>
<gene>
    <name evidence="9" type="primary">LOC104729794</name>
</gene>
<feature type="coiled-coil region" evidence="6">
    <location>
        <begin position="315"/>
        <end position="349"/>
    </location>
</feature>
<keyword evidence="5 7" id="KW-0472">Membrane</keyword>